<dbReference type="PROSITE" id="PS00062">
    <property type="entry name" value="ALDOKETO_REDUCTASE_2"/>
    <property type="match status" value="1"/>
</dbReference>
<dbReference type="PIRSF" id="PIRSF000097">
    <property type="entry name" value="AKR"/>
    <property type="match status" value="1"/>
</dbReference>
<gene>
    <name evidence="8" type="ORF">L798_00664</name>
</gene>
<dbReference type="PROSITE" id="PS00063">
    <property type="entry name" value="ALDOKETO_REDUCTASE_3"/>
    <property type="match status" value="1"/>
</dbReference>
<dbReference type="OMA" id="LFITTKW"/>
<evidence type="ECO:0000256" key="1">
    <source>
        <dbReference type="ARBA" id="ARBA00007905"/>
    </source>
</evidence>
<keyword evidence="2" id="KW-0521">NADP</keyword>
<dbReference type="Pfam" id="PF00248">
    <property type="entry name" value="Aldo_ket_red"/>
    <property type="match status" value="1"/>
</dbReference>
<proteinExistence type="inferred from homology"/>
<protein>
    <recommendedName>
        <fullName evidence="7">NADP-dependent oxidoreductase domain-containing protein</fullName>
    </recommendedName>
</protein>
<evidence type="ECO:0000256" key="4">
    <source>
        <dbReference type="PIRSR" id="PIRSR000097-1"/>
    </source>
</evidence>
<dbReference type="PANTHER" id="PTHR11732">
    <property type="entry name" value="ALDO/KETO REDUCTASE"/>
    <property type="match status" value="1"/>
</dbReference>
<dbReference type="EMBL" id="KK853244">
    <property type="protein sequence ID" value="KDR09443.1"/>
    <property type="molecule type" value="Genomic_DNA"/>
</dbReference>
<dbReference type="eggNOG" id="KOG1577">
    <property type="taxonomic scope" value="Eukaryota"/>
</dbReference>
<dbReference type="InterPro" id="IPR023210">
    <property type="entry name" value="NADP_OxRdtase_dom"/>
</dbReference>
<dbReference type="PRINTS" id="PR00069">
    <property type="entry name" value="ALDKETRDTASE"/>
</dbReference>
<feature type="domain" description="NADP-dependent oxidoreductase" evidence="7">
    <location>
        <begin position="20"/>
        <end position="280"/>
    </location>
</feature>
<dbReference type="PROSITE" id="PS00798">
    <property type="entry name" value="ALDOKETO_REDUCTASE_1"/>
    <property type="match status" value="1"/>
</dbReference>
<feature type="non-terminal residue" evidence="8">
    <location>
        <position position="1"/>
    </location>
</feature>
<dbReference type="SUPFAM" id="SSF51430">
    <property type="entry name" value="NAD(P)-linked oxidoreductase"/>
    <property type="match status" value="1"/>
</dbReference>
<dbReference type="FunFam" id="3.20.20.100:FF:000006">
    <property type="entry name" value="Aldo-keto reductase family 1 member A1"/>
    <property type="match status" value="1"/>
</dbReference>
<dbReference type="STRING" id="136037.A0A067QUP8"/>
<dbReference type="InterPro" id="IPR036812">
    <property type="entry name" value="NAD(P)_OxRdtase_dom_sf"/>
</dbReference>
<dbReference type="Proteomes" id="UP000027135">
    <property type="component" value="Unassembled WGS sequence"/>
</dbReference>
<dbReference type="InterPro" id="IPR020471">
    <property type="entry name" value="AKR"/>
</dbReference>
<dbReference type="InParanoid" id="A0A067QUP8"/>
<dbReference type="InterPro" id="IPR018170">
    <property type="entry name" value="Aldo/ket_reductase_CS"/>
</dbReference>
<organism evidence="8 9">
    <name type="scientific">Zootermopsis nevadensis</name>
    <name type="common">Dampwood termite</name>
    <dbReference type="NCBI Taxonomy" id="136037"/>
    <lineage>
        <taxon>Eukaryota</taxon>
        <taxon>Metazoa</taxon>
        <taxon>Ecdysozoa</taxon>
        <taxon>Arthropoda</taxon>
        <taxon>Hexapoda</taxon>
        <taxon>Insecta</taxon>
        <taxon>Pterygota</taxon>
        <taxon>Neoptera</taxon>
        <taxon>Polyneoptera</taxon>
        <taxon>Dictyoptera</taxon>
        <taxon>Blattodea</taxon>
        <taxon>Blattoidea</taxon>
        <taxon>Termitoidae</taxon>
        <taxon>Termopsidae</taxon>
        <taxon>Zootermopsis</taxon>
    </lineage>
</organism>
<feature type="site" description="Lowers pKa of active site Tyr" evidence="6">
    <location>
        <position position="76"/>
    </location>
</feature>
<feature type="binding site" evidence="5">
    <location>
        <position position="109"/>
    </location>
    <ligand>
        <name>substrate</name>
    </ligand>
</feature>
<keyword evidence="3" id="KW-0560">Oxidoreductase</keyword>
<evidence type="ECO:0000313" key="9">
    <source>
        <dbReference type="Proteomes" id="UP000027135"/>
    </source>
</evidence>
<evidence type="ECO:0000256" key="2">
    <source>
        <dbReference type="ARBA" id="ARBA00022857"/>
    </source>
</evidence>
<dbReference type="AlphaFoldDB" id="A0A067QUP8"/>
<evidence type="ECO:0000313" key="8">
    <source>
        <dbReference type="EMBL" id="KDR09443.1"/>
    </source>
</evidence>
<evidence type="ECO:0000259" key="7">
    <source>
        <dbReference type="Pfam" id="PF00248"/>
    </source>
</evidence>
<evidence type="ECO:0000256" key="3">
    <source>
        <dbReference type="ARBA" id="ARBA00023002"/>
    </source>
</evidence>
<evidence type="ECO:0000256" key="5">
    <source>
        <dbReference type="PIRSR" id="PIRSR000097-2"/>
    </source>
</evidence>
<comment type="similarity">
    <text evidence="1">Belongs to the aldo/keto reductase family.</text>
</comment>
<reference evidence="8 9" key="1">
    <citation type="journal article" date="2014" name="Nat. Commun.">
        <title>Molecular traces of alternative social organization in a termite genome.</title>
        <authorList>
            <person name="Terrapon N."/>
            <person name="Li C."/>
            <person name="Robertson H.M."/>
            <person name="Ji L."/>
            <person name="Meng X."/>
            <person name="Booth W."/>
            <person name="Chen Z."/>
            <person name="Childers C.P."/>
            <person name="Glastad K.M."/>
            <person name="Gokhale K."/>
            <person name="Gowin J."/>
            <person name="Gronenberg W."/>
            <person name="Hermansen R.A."/>
            <person name="Hu H."/>
            <person name="Hunt B.G."/>
            <person name="Huylmans A.K."/>
            <person name="Khalil S.M."/>
            <person name="Mitchell R.D."/>
            <person name="Munoz-Torres M.C."/>
            <person name="Mustard J.A."/>
            <person name="Pan H."/>
            <person name="Reese J.T."/>
            <person name="Scharf M.E."/>
            <person name="Sun F."/>
            <person name="Vogel H."/>
            <person name="Xiao J."/>
            <person name="Yang W."/>
            <person name="Yang Z."/>
            <person name="Yang Z."/>
            <person name="Zhou J."/>
            <person name="Zhu J."/>
            <person name="Brent C.S."/>
            <person name="Elsik C.G."/>
            <person name="Goodisman M.A."/>
            <person name="Liberles D.A."/>
            <person name="Roe R.M."/>
            <person name="Vargo E.L."/>
            <person name="Vilcinskas A."/>
            <person name="Wang J."/>
            <person name="Bornberg-Bauer E."/>
            <person name="Korb J."/>
            <person name="Zhang G."/>
            <person name="Liebig J."/>
        </authorList>
    </citation>
    <scope>NUCLEOTIDE SEQUENCE [LARGE SCALE GENOMIC DNA]</scope>
    <source>
        <tissue evidence="8">Whole organism</tissue>
    </source>
</reference>
<feature type="active site" description="Proton donor" evidence="4">
    <location>
        <position position="47"/>
    </location>
</feature>
<keyword evidence="9" id="KW-1185">Reference proteome</keyword>
<evidence type="ECO:0000256" key="6">
    <source>
        <dbReference type="PIRSR" id="PIRSR000097-3"/>
    </source>
</evidence>
<name>A0A067QUP8_ZOONE</name>
<accession>A0A067QUP8</accession>
<dbReference type="Gene3D" id="3.20.20.100">
    <property type="entry name" value="NADP-dependent oxidoreductase domain"/>
    <property type="match status" value="1"/>
</dbReference>
<dbReference type="GO" id="GO:0016491">
    <property type="term" value="F:oxidoreductase activity"/>
    <property type="evidence" value="ECO:0007669"/>
    <property type="project" value="UniProtKB-KW"/>
</dbReference>
<sequence>TKVSQWNKGITVVIIYWTLQASDAELEAALEAALEAGYRHIDTAYVYENEAAIGRVLAKWLNSGKVKREELFIVTKLPPAGNHPDRVEKYLKRSLDNLGLDYVDLYLVHVPFGFLEKGEDIHPVESDGNILLDKSTNHINIWKAMEAQVDAGLAKSIGLSNFNISQIKRVLQSARIPPSNLQVELHAFFQQKELVDFCKEHNIIVCAYAPLGSRGTAKLYERAGISKDFPDLLNNPKVLEVAEKYGKTPAQILLRHIVQRGIAAIPKSTNPDRIQQNLQVRCNSSKYL</sequence>